<accession>A0A7X6LA33</accession>
<dbReference type="EMBL" id="JAAXOS010000020">
    <property type="protein sequence ID" value="NKY30676.1"/>
    <property type="molecule type" value="Genomic_DNA"/>
</dbReference>
<sequence length="106" mass="11558">MTDAFDTDDPHEVVAAAHKFRTAIATIGGQVGQISDGFVAPRRAESEIDRRLVAHTQWIKSTFEHAVRANGRRVDATTQVTAQVSYTHADADRAGAAAVRRRTESI</sequence>
<reference evidence="1 2" key="1">
    <citation type="submission" date="2020-04" db="EMBL/GenBank/DDBJ databases">
        <title>MicrobeNet Type strains.</title>
        <authorList>
            <person name="Nicholson A.C."/>
        </authorList>
    </citation>
    <scope>NUCLEOTIDE SEQUENCE [LARGE SCALE GENOMIC DNA]</scope>
    <source>
        <strain evidence="1 2">DSM 44956</strain>
    </source>
</reference>
<keyword evidence="2" id="KW-1185">Reference proteome</keyword>
<dbReference type="RefSeq" id="WP_062975013.1">
    <property type="nucleotide sequence ID" value="NZ_JAAXOS010000020.1"/>
</dbReference>
<dbReference type="Proteomes" id="UP000540698">
    <property type="component" value="Unassembled WGS sequence"/>
</dbReference>
<comment type="caution">
    <text evidence="1">The sequence shown here is derived from an EMBL/GenBank/DDBJ whole genome shotgun (WGS) entry which is preliminary data.</text>
</comment>
<protein>
    <submittedName>
        <fullName evidence="1">Uncharacterized protein</fullName>
    </submittedName>
</protein>
<evidence type="ECO:0000313" key="2">
    <source>
        <dbReference type="Proteomes" id="UP000540698"/>
    </source>
</evidence>
<organism evidence="1 2">
    <name type="scientific">Nocardia gamkensis</name>
    <dbReference type="NCBI Taxonomy" id="352869"/>
    <lineage>
        <taxon>Bacteria</taxon>
        <taxon>Bacillati</taxon>
        <taxon>Actinomycetota</taxon>
        <taxon>Actinomycetes</taxon>
        <taxon>Mycobacteriales</taxon>
        <taxon>Nocardiaceae</taxon>
        <taxon>Nocardia</taxon>
    </lineage>
</organism>
<name>A0A7X6LA33_9NOCA</name>
<dbReference type="AlphaFoldDB" id="A0A7X6LA33"/>
<gene>
    <name evidence="1" type="ORF">HGB38_31355</name>
</gene>
<evidence type="ECO:0000313" key="1">
    <source>
        <dbReference type="EMBL" id="NKY30676.1"/>
    </source>
</evidence>
<proteinExistence type="predicted"/>